<feature type="transmembrane region" description="Helical" evidence="6">
    <location>
        <begin position="102"/>
        <end position="125"/>
    </location>
</feature>
<dbReference type="STRING" id="930152.SAMN05216565_103365"/>
<keyword evidence="5 6" id="KW-0472">Membrane</keyword>
<evidence type="ECO:0000259" key="8">
    <source>
        <dbReference type="Pfam" id="PF13726"/>
    </source>
</evidence>
<feature type="transmembrane region" description="Helical" evidence="6">
    <location>
        <begin position="233"/>
        <end position="253"/>
    </location>
</feature>
<keyword evidence="4 6" id="KW-1133">Transmembrane helix</keyword>
<dbReference type="EMBL" id="FNJU01000003">
    <property type="protein sequence ID" value="SDP50696.1"/>
    <property type="molecule type" value="Genomic_DNA"/>
</dbReference>
<dbReference type="Pfam" id="PF13726">
    <property type="entry name" value="Na_H_antiport_2"/>
    <property type="match status" value="1"/>
</dbReference>
<keyword evidence="3 6" id="KW-0812">Transmembrane</keyword>
<keyword evidence="2" id="KW-1003">Cell membrane</keyword>
<name>A0A1H0TB13_9BACI</name>
<feature type="transmembrane region" description="Helical" evidence="6">
    <location>
        <begin position="259"/>
        <end position="278"/>
    </location>
</feature>
<evidence type="ECO:0008006" key="11">
    <source>
        <dbReference type="Google" id="ProtNLM"/>
    </source>
</evidence>
<organism evidence="9 10">
    <name type="scientific">Litchfieldia salsa</name>
    <dbReference type="NCBI Taxonomy" id="930152"/>
    <lineage>
        <taxon>Bacteria</taxon>
        <taxon>Bacillati</taxon>
        <taxon>Bacillota</taxon>
        <taxon>Bacilli</taxon>
        <taxon>Bacillales</taxon>
        <taxon>Bacillaceae</taxon>
        <taxon>Litchfieldia</taxon>
    </lineage>
</organism>
<evidence type="ECO:0000256" key="6">
    <source>
        <dbReference type="SAM" id="Phobius"/>
    </source>
</evidence>
<evidence type="ECO:0000313" key="10">
    <source>
        <dbReference type="Proteomes" id="UP000199159"/>
    </source>
</evidence>
<evidence type="ECO:0000256" key="1">
    <source>
        <dbReference type="ARBA" id="ARBA00004651"/>
    </source>
</evidence>
<accession>A0A1H0TB13</accession>
<gene>
    <name evidence="9" type="ORF">SAMN05216565_103365</name>
</gene>
<evidence type="ECO:0000256" key="2">
    <source>
        <dbReference type="ARBA" id="ARBA00022475"/>
    </source>
</evidence>
<evidence type="ECO:0000256" key="5">
    <source>
        <dbReference type="ARBA" id="ARBA00023136"/>
    </source>
</evidence>
<evidence type="ECO:0000313" key="9">
    <source>
        <dbReference type="EMBL" id="SDP50696.1"/>
    </source>
</evidence>
<reference evidence="10" key="1">
    <citation type="submission" date="2016-10" db="EMBL/GenBank/DDBJ databases">
        <authorList>
            <person name="Varghese N."/>
            <person name="Submissions S."/>
        </authorList>
    </citation>
    <scope>NUCLEOTIDE SEQUENCE [LARGE SCALE GENOMIC DNA]</scope>
    <source>
        <strain evidence="10">IBRC-M10078</strain>
    </source>
</reference>
<evidence type="ECO:0000256" key="4">
    <source>
        <dbReference type="ARBA" id="ARBA00022989"/>
    </source>
</evidence>
<proteinExistence type="predicted"/>
<dbReference type="PANTHER" id="PTHR37821:SF1">
    <property type="entry name" value="AMINO ACID TRANSPORTER YUIF-RELATED"/>
    <property type="match status" value="1"/>
</dbReference>
<dbReference type="InterPro" id="IPR018461">
    <property type="entry name" value="Na/H_Antiport_NhaC-like_C"/>
</dbReference>
<dbReference type="InterPro" id="IPR032813">
    <property type="entry name" value="Na_H_antiport_N"/>
</dbReference>
<feature type="transmembrane region" description="Helical" evidence="6">
    <location>
        <begin position="360"/>
        <end position="385"/>
    </location>
</feature>
<feature type="transmembrane region" description="Helical" evidence="6">
    <location>
        <begin position="146"/>
        <end position="170"/>
    </location>
</feature>
<dbReference type="AlphaFoldDB" id="A0A1H0TB13"/>
<feature type="transmembrane region" description="Helical" evidence="6">
    <location>
        <begin position="190"/>
        <end position="213"/>
    </location>
</feature>
<dbReference type="OrthoDB" id="9772446at2"/>
<dbReference type="PANTHER" id="PTHR37821">
    <property type="entry name" value="AMINO ACID TRANSPORTER YUIF-RELATED"/>
    <property type="match status" value="1"/>
</dbReference>
<dbReference type="GO" id="GO:0005886">
    <property type="term" value="C:plasma membrane"/>
    <property type="evidence" value="ECO:0007669"/>
    <property type="project" value="UniProtKB-SubCell"/>
</dbReference>
<keyword evidence="10" id="KW-1185">Reference proteome</keyword>
<feature type="transmembrane region" description="Helical" evidence="6">
    <location>
        <begin position="328"/>
        <end position="348"/>
    </location>
</feature>
<dbReference type="Pfam" id="PF03553">
    <property type="entry name" value="Na_H_antiporter"/>
    <property type="match status" value="1"/>
</dbReference>
<feature type="transmembrane region" description="Helical" evidence="6">
    <location>
        <begin position="420"/>
        <end position="437"/>
    </location>
</feature>
<protein>
    <recommendedName>
        <fullName evidence="11">Sodium:proton antiporter</fullName>
    </recommendedName>
</protein>
<feature type="domain" description="Na+/H+ antiporter NhaC-like C-terminal" evidence="7">
    <location>
        <begin position="150"/>
        <end position="432"/>
    </location>
</feature>
<sequence length="438" mass="46159">MNAVLIAVLVMLVLSLLRVNVVFALIAGALIGGITGGLSIASTIEVFSNGLGGSAEVALSYALLGGFAVAISKTGLPNLMVDKVLQTVGKEGETKKKTYSKALIVFSILLMACFSQNLIPIHIAFIPILIPPMLNIMNELKIDRRLIASVLTFGLTAPYILLPAGFGKIFHEILAENMANSGLTIELSDIPIAMLLPTAGLLVGLLIAVFFSYRKPKNYQTIEIAEVKQQSSYSKIAITFSFIAIITALIVQLVLDSMIFGALAGIIVIYLSGAIKWKEADSLLTEGMKMMAYIGFVMLAAFGFADVLKETGDVDALVKQAAALIGDNQALAAILMLFVGLLVTMGIGSSFSTIPIIATIFVPLSLELGFSPMATIALVGTAAALGDAGSPASDSTLGPTAGLNADGQHNHIWDTCVPTFIHYNIPLILFGWLAAIIL</sequence>
<feature type="transmembrane region" description="Helical" evidence="6">
    <location>
        <begin position="290"/>
        <end position="308"/>
    </location>
</feature>
<evidence type="ECO:0000256" key="3">
    <source>
        <dbReference type="ARBA" id="ARBA00022692"/>
    </source>
</evidence>
<dbReference type="InterPro" id="IPR052576">
    <property type="entry name" value="AA_Transporter-Related"/>
</dbReference>
<evidence type="ECO:0000259" key="7">
    <source>
        <dbReference type="Pfam" id="PF03553"/>
    </source>
</evidence>
<comment type="subcellular location">
    <subcellularLocation>
        <location evidence="1">Cell membrane</location>
        <topology evidence="1">Multi-pass membrane protein</topology>
    </subcellularLocation>
</comment>
<dbReference type="RefSeq" id="WP_090852263.1">
    <property type="nucleotide sequence ID" value="NZ_FNJU01000003.1"/>
</dbReference>
<feature type="domain" description="Putative Na+/H+ antiporter N-terminal" evidence="8">
    <location>
        <begin position="2"/>
        <end position="87"/>
    </location>
</feature>
<dbReference type="Proteomes" id="UP000199159">
    <property type="component" value="Unassembled WGS sequence"/>
</dbReference>